<dbReference type="PROSITE" id="PS51585">
    <property type="entry name" value="SAM_MT_TPMT"/>
    <property type="match status" value="1"/>
</dbReference>
<dbReference type="Pfam" id="PF05724">
    <property type="entry name" value="TPMT"/>
    <property type="match status" value="1"/>
</dbReference>
<dbReference type="FunFam" id="3.40.50.150:FF:000101">
    <property type="entry name" value="Thiopurine S-methyltransferase"/>
    <property type="match status" value="1"/>
</dbReference>
<dbReference type="EC" id="2.1.1.67" evidence="4 9"/>
<name>A0A486XYH7_9GAMM</name>
<dbReference type="PIRSF" id="PIRSF023956">
    <property type="entry name" value="Thiopurine_S-methyltransferase"/>
    <property type="match status" value="1"/>
</dbReference>
<dbReference type="EMBL" id="CAAJGR010000034">
    <property type="protein sequence ID" value="VHO06694.1"/>
    <property type="molecule type" value="Genomic_DNA"/>
</dbReference>
<reference evidence="10" key="1">
    <citation type="submission" date="2019-04" db="EMBL/GenBank/DDBJ databases">
        <authorList>
            <person name="Brambilla D."/>
        </authorList>
    </citation>
    <scope>NUCLEOTIDE SEQUENCE</scope>
    <source>
        <strain evidence="10">BAL1</strain>
    </source>
</reference>
<feature type="binding site" evidence="9">
    <location>
        <position position="44"/>
    </location>
    <ligand>
        <name>S-adenosyl-L-methionine</name>
        <dbReference type="ChEBI" id="CHEBI:59789"/>
    </ligand>
</feature>
<dbReference type="Gene3D" id="3.40.50.150">
    <property type="entry name" value="Vaccinia Virus protein VP39"/>
    <property type="match status" value="1"/>
</dbReference>
<feature type="binding site" evidence="9">
    <location>
        <position position="64"/>
    </location>
    <ligand>
        <name>S-adenosyl-L-methionine</name>
        <dbReference type="ChEBI" id="CHEBI:59789"/>
    </ligand>
</feature>
<evidence type="ECO:0000256" key="3">
    <source>
        <dbReference type="ARBA" id="ARBA00008145"/>
    </source>
</evidence>
<dbReference type="HAMAP" id="MF_00812">
    <property type="entry name" value="Thiopur_methtran"/>
    <property type="match status" value="1"/>
</dbReference>
<comment type="subcellular location">
    <subcellularLocation>
        <location evidence="2 9">Cytoplasm</location>
    </subcellularLocation>
</comment>
<gene>
    <name evidence="9" type="primary">tpm</name>
    <name evidence="10" type="ORF">BAL341_3706</name>
</gene>
<accession>A0A486XYH7</accession>
<dbReference type="GO" id="GO:0008119">
    <property type="term" value="F:thiopurine S-methyltransferase activity"/>
    <property type="evidence" value="ECO:0007669"/>
    <property type="project" value="UniProtKB-UniRule"/>
</dbReference>
<evidence type="ECO:0000256" key="4">
    <source>
        <dbReference type="ARBA" id="ARBA00011905"/>
    </source>
</evidence>
<evidence type="ECO:0000256" key="9">
    <source>
        <dbReference type="HAMAP-Rule" id="MF_00812"/>
    </source>
</evidence>
<evidence type="ECO:0000256" key="1">
    <source>
        <dbReference type="ARBA" id="ARBA00000903"/>
    </source>
</evidence>
<sequence>MQPEFWLDCWQNNKLGFQLDAVHPLLVDALERLNLQESQVFVPLCGKSPDLLYLAQYFHVLGNELSEIACRDFFAEHKLAVSEQQIGEFNCFTTTNIRLLQGDFFALSKADIADIRLVYDRAALIALPVGMRQRYAAHLSTLIEPGGQIVLIALEYPEHEKHGPPFSVQSTELSLLFPGAKIDVLAEEDLTGQGFARRRFNTSSLIETLYLITLPV</sequence>
<dbReference type="AlphaFoldDB" id="A0A486XYH7"/>
<dbReference type="InterPro" id="IPR008854">
    <property type="entry name" value="TPMT"/>
</dbReference>
<keyword evidence="5 9" id="KW-0963">Cytoplasm</keyword>
<evidence type="ECO:0000256" key="5">
    <source>
        <dbReference type="ARBA" id="ARBA00022490"/>
    </source>
</evidence>
<keyword evidence="6 9" id="KW-0489">Methyltransferase</keyword>
<evidence type="ECO:0000256" key="7">
    <source>
        <dbReference type="ARBA" id="ARBA00022679"/>
    </source>
</evidence>
<evidence type="ECO:0000256" key="6">
    <source>
        <dbReference type="ARBA" id="ARBA00022603"/>
    </source>
</evidence>
<proteinExistence type="inferred from homology"/>
<dbReference type="PANTHER" id="PTHR10259:SF11">
    <property type="entry name" value="THIOPURINE S-METHYLTRANSFERASE"/>
    <property type="match status" value="1"/>
</dbReference>
<organism evidence="10">
    <name type="scientific">Rheinheimera sp. BAL341</name>
    <dbReference type="NCBI Taxonomy" id="1708203"/>
    <lineage>
        <taxon>Bacteria</taxon>
        <taxon>Pseudomonadati</taxon>
        <taxon>Pseudomonadota</taxon>
        <taxon>Gammaproteobacteria</taxon>
        <taxon>Chromatiales</taxon>
        <taxon>Chromatiaceae</taxon>
        <taxon>Rheinheimera</taxon>
    </lineage>
</organism>
<evidence type="ECO:0000256" key="2">
    <source>
        <dbReference type="ARBA" id="ARBA00004496"/>
    </source>
</evidence>
<dbReference type="GO" id="GO:0005737">
    <property type="term" value="C:cytoplasm"/>
    <property type="evidence" value="ECO:0007669"/>
    <property type="project" value="UniProtKB-SubCell"/>
</dbReference>
<keyword evidence="7 9" id="KW-0808">Transferase</keyword>
<protein>
    <recommendedName>
        <fullName evidence="4 9">Thiopurine S-methyltransferase</fullName>
        <ecNumber evidence="4 9">2.1.1.67</ecNumber>
    </recommendedName>
    <alternativeName>
        <fullName evidence="9">Thiopurine methyltransferase</fullName>
    </alternativeName>
</protein>
<evidence type="ECO:0000313" key="10">
    <source>
        <dbReference type="EMBL" id="VHO06694.1"/>
    </source>
</evidence>
<dbReference type="InterPro" id="IPR029063">
    <property type="entry name" value="SAM-dependent_MTases_sf"/>
</dbReference>
<comment type="similarity">
    <text evidence="3 9">Belongs to the class I-like SAM-binding methyltransferase superfamily. TPMT family.</text>
</comment>
<comment type="catalytic activity">
    <reaction evidence="1 9">
        <text>S-adenosyl-L-methionine + a thiopurine = S-adenosyl-L-homocysteine + a thiopurine S-methylether.</text>
        <dbReference type="EC" id="2.1.1.67"/>
    </reaction>
</comment>
<feature type="binding site" evidence="9">
    <location>
        <position position="121"/>
    </location>
    <ligand>
        <name>S-adenosyl-L-methionine</name>
        <dbReference type="ChEBI" id="CHEBI:59789"/>
    </ligand>
</feature>
<evidence type="ECO:0000256" key="8">
    <source>
        <dbReference type="ARBA" id="ARBA00022691"/>
    </source>
</evidence>
<dbReference type="InterPro" id="IPR025835">
    <property type="entry name" value="Thiopurine_S-MeTrfase"/>
</dbReference>
<dbReference type="SUPFAM" id="SSF53335">
    <property type="entry name" value="S-adenosyl-L-methionine-dependent methyltransferases"/>
    <property type="match status" value="1"/>
</dbReference>
<feature type="binding site" evidence="9">
    <location>
        <position position="10"/>
    </location>
    <ligand>
        <name>S-adenosyl-L-methionine</name>
        <dbReference type="ChEBI" id="CHEBI:59789"/>
    </ligand>
</feature>
<dbReference type="NCBIfam" id="NF009732">
    <property type="entry name" value="PRK13255.1"/>
    <property type="match status" value="1"/>
</dbReference>
<dbReference type="PANTHER" id="PTHR10259">
    <property type="entry name" value="THIOPURINE S-METHYLTRANSFERASE"/>
    <property type="match status" value="1"/>
</dbReference>
<dbReference type="GO" id="GO:0032259">
    <property type="term" value="P:methylation"/>
    <property type="evidence" value="ECO:0007669"/>
    <property type="project" value="UniProtKB-KW"/>
</dbReference>
<keyword evidence="8 9" id="KW-0949">S-adenosyl-L-methionine</keyword>